<dbReference type="Proteomes" id="UP000799421">
    <property type="component" value="Unassembled WGS sequence"/>
</dbReference>
<keyword evidence="5" id="KW-0560">Oxidoreductase</keyword>
<dbReference type="OrthoDB" id="1879366at2759"/>
<keyword evidence="3 7" id="KW-0479">Metal-binding</keyword>
<dbReference type="Pfam" id="PF00107">
    <property type="entry name" value="ADH_zinc_N"/>
    <property type="match status" value="1"/>
</dbReference>
<dbReference type="Pfam" id="PF08240">
    <property type="entry name" value="ADH_N"/>
    <property type="match status" value="1"/>
</dbReference>
<organism evidence="10 11">
    <name type="scientific">Piedraia hortae CBS 480.64</name>
    <dbReference type="NCBI Taxonomy" id="1314780"/>
    <lineage>
        <taxon>Eukaryota</taxon>
        <taxon>Fungi</taxon>
        <taxon>Dikarya</taxon>
        <taxon>Ascomycota</taxon>
        <taxon>Pezizomycotina</taxon>
        <taxon>Dothideomycetes</taxon>
        <taxon>Dothideomycetidae</taxon>
        <taxon>Capnodiales</taxon>
        <taxon>Piedraiaceae</taxon>
        <taxon>Piedraia</taxon>
    </lineage>
</organism>
<protein>
    <recommendedName>
        <fullName evidence="9">Enoyl reductase (ER) domain-containing protein</fullName>
    </recommendedName>
</protein>
<evidence type="ECO:0000259" key="9">
    <source>
        <dbReference type="SMART" id="SM00829"/>
    </source>
</evidence>
<dbReference type="CDD" id="cd08297">
    <property type="entry name" value="CAD3"/>
    <property type="match status" value="1"/>
</dbReference>
<comment type="similarity">
    <text evidence="2 7">Belongs to the zinc-containing alcohol dehydrogenase family.</text>
</comment>
<evidence type="ECO:0000313" key="10">
    <source>
        <dbReference type="EMBL" id="KAF2857070.1"/>
    </source>
</evidence>
<evidence type="ECO:0000256" key="5">
    <source>
        <dbReference type="ARBA" id="ARBA00023002"/>
    </source>
</evidence>
<accession>A0A6A7BNP7</accession>
<evidence type="ECO:0000256" key="4">
    <source>
        <dbReference type="ARBA" id="ARBA00022833"/>
    </source>
</evidence>
<evidence type="ECO:0000256" key="8">
    <source>
        <dbReference type="SAM" id="MobiDB-lite"/>
    </source>
</evidence>
<dbReference type="PANTHER" id="PTHR42940">
    <property type="entry name" value="ALCOHOL DEHYDROGENASE 1-RELATED"/>
    <property type="match status" value="1"/>
</dbReference>
<evidence type="ECO:0000256" key="7">
    <source>
        <dbReference type="RuleBase" id="RU361277"/>
    </source>
</evidence>
<reference evidence="10" key="1">
    <citation type="journal article" date="2020" name="Stud. Mycol.">
        <title>101 Dothideomycetes genomes: a test case for predicting lifestyles and emergence of pathogens.</title>
        <authorList>
            <person name="Haridas S."/>
            <person name="Albert R."/>
            <person name="Binder M."/>
            <person name="Bloem J."/>
            <person name="Labutti K."/>
            <person name="Salamov A."/>
            <person name="Andreopoulos B."/>
            <person name="Baker S."/>
            <person name="Barry K."/>
            <person name="Bills G."/>
            <person name="Bluhm B."/>
            <person name="Cannon C."/>
            <person name="Castanera R."/>
            <person name="Culley D."/>
            <person name="Daum C."/>
            <person name="Ezra D."/>
            <person name="Gonzalez J."/>
            <person name="Henrissat B."/>
            <person name="Kuo A."/>
            <person name="Liang C."/>
            <person name="Lipzen A."/>
            <person name="Lutzoni F."/>
            <person name="Magnuson J."/>
            <person name="Mondo S."/>
            <person name="Nolan M."/>
            <person name="Ohm R."/>
            <person name="Pangilinan J."/>
            <person name="Park H.-J."/>
            <person name="Ramirez L."/>
            <person name="Alfaro M."/>
            <person name="Sun H."/>
            <person name="Tritt A."/>
            <person name="Yoshinaga Y."/>
            <person name="Zwiers L.-H."/>
            <person name="Turgeon B."/>
            <person name="Goodwin S."/>
            <person name="Spatafora J."/>
            <person name="Crous P."/>
            <person name="Grigoriev I."/>
        </authorList>
    </citation>
    <scope>NUCLEOTIDE SEQUENCE</scope>
    <source>
        <strain evidence="10">CBS 480.64</strain>
    </source>
</reference>
<dbReference type="GO" id="GO:0005737">
    <property type="term" value="C:cytoplasm"/>
    <property type="evidence" value="ECO:0007669"/>
    <property type="project" value="TreeGrafter"/>
</dbReference>
<dbReference type="EMBL" id="MU006073">
    <property type="protein sequence ID" value="KAF2857070.1"/>
    <property type="molecule type" value="Genomic_DNA"/>
</dbReference>
<dbReference type="Gene3D" id="3.90.180.10">
    <property type="entry name" value="Medium-chain alcohol dehydrogenases, catalytic domain"/>
    <property type="match status" value="1"/>
</dbReference>
<evidence type="ECO:0000313" key="11">
    <source>
        <dbReference type="Proteomes" id="UP000799421"/>
    </source>
</evidence>
<evidence type="ECO:0000256" key="2">
    <source>
        <dbReference type="ARBA" id="ARBA00008072"/>
    </source>
</evidence>
<evidence type="ECO:0000256" key="6">
    <source>
        <dbReference type="ARBA" id="ARBA00023027"/>
    </source>
</evidence>
<dbReference type="InterPro" id="IPR011032">
    <property type="entry name" value="GroES-like_sf"/>
</dbReference>
<dbReference type="PROSITE" id="PS00059">
    <property type="entry name" value="ADH_ZINC"/>
    <property type="match status" value="1"/>
</dbReference>
<dbReference type="InterPro" id="IPR020843">
    <property type="entry name" value="ER"/>
</dbReference>
<dbReference type="SMART" id="SM00829">
    <property type="entry name" value="PKS_ER"/>
    <property type="match status" value="1"/>
</dbReference>
<dbReference type="SUPFAM" id="SSF50129">
    <property type="entry name" value="GroES-like"/>
    <property type="match status" value="1"/>
</dbReference>
<dbReference type="InterPro" id="IPR013154">
    <property type="entry name" value="ADH-like_N"/>
</dbReference>
<evidence type="ECO:0000256" key="1">
    <source>
        <dbReference type="ARBA" id="ARBA00001947"/>
    </source>
</evidence>
<keyword evidence="11" id="KW-1185">Reference proteome</keyword>
<dbReference type="GO" id="GO:0004022">
    <property type="term" value="F:alcohol dehydrogenase (NAD+) activity"/>
    <property type="evidence" value="ECO:0007669"/>
    <property type="project" value="TreeGrafter"/>
</dbReference>
<dbReference type="AlphaFoldDB" id="A0A6A7BNP7"/>
<dbReference type="SUPFAM" id="SSF51735">
    <property type="entry name" value="NAD(P)-binding Rossmann-fold domains"/>
    <property type="match status" value="1"/>
</dbReference>
<gene>
    <name evidence="10" type="ORF">K470DRAFT_261153</name>
</gene>
<name>A0A6A7BNP7_9PEZI</name>
<keyword evidence="6" id="KW-0520">NAD</keyword>
<feature type="region of interest" description="Disordered" evidence="8">
    <location>
        <begin position="1"/>
        <end position="21"/>
    </location>
</feature>
<feature type="domain" description="Enoyl reductase (ER)" evidence="9">
    <location>
        <begin position="2"/>
        <end position="302"/>
    </location>
</feature>
<dbReference type="InterPro" id="IPR002328">
    <property type="entry name" value="ADH_Zn_CS"/>
</dbReference>
<dbReference type="PANTHER" id="PTHR42940:SF5">
    <property type="entry name" value="ALCOHOL DEHYDROGENASE 2"/>
    <property type="match status" value="1"/>
</dbReference>
<evidence type="ECO:0000256" key="3">
    <source>
        <dbReference type="ARBA" id="ARBA00022723"/>
    </source>
</evidence>
<dbReference type="InterPro" id="IPR036291">
    <property type="entry name" value="NAD(P)-bd_dom_sf"/>
</dbReference>
<sequence length="306" mass="31896">MTNRWASLPNPTPQGQVGGHEGVGKVVKLGPGADSTSVKLGDRVGIKWLNAVCDTCPACIAGYDACCFRQKVSGYYTPGTFQQYVLAPVNYVTPIPEGLESGAAAPMLCAGVTVYSALKKSAAQAGDWVVILGSGGGLGHLGCQIASKGMGMRVIGIDGGAKKDLSMECGAEHFIDFTKGNAAEEVKKITGGLGAEAVLVFTAANSAYAMGLDLLKFGGTLVCVGMPEGEPKAIANAFPQFLCLRAQNIVSSAVGTRKEAIEALQFAERGLVKTHFRLAKMAELTSVFEEMDRGELIGRVVLDLSS</sequence>
<comment type="cofactor">
    <cofactor evidence="1 7">
        <name>Zn(2+)</name>
        <dbReference type="ChEBI" id="CHEBI:29105"/>
    </cofactor>
</comment>
<dbReference type="FunFam" id="3.40.50.720:FF:000039">
    <property type="entry name" value="Alcohol dehydrogenase AdhP"/>
    <property type="match status" value="1"/>
</dbReference>
<dbReference type="Gene3D" id="3.40.50.720">
    <property type="entry name" value="NAD(P)-binding Rossmann-like Domain"/>
    <property type="match status" value="1"/>
</dbReference>
<dbReference type="GO" id="GO:0008270">
    <property type="term" value="F:zinc ion binding"/>
    <property type="evidence" value="ECO:0007669"/>
    <property type="project" value="InterPro"/>
</dbReference>
<dbReference type="InterPro" id="IPR013149">
    <property type="entry name" value="ADH-like_C"/>
</dbReference>
<keyword evidence="4 7" id="KW-0862">Zinc</keyword>
<proteinExistence type="inferred from homology"/>